<organism evidence="9 10">
    <name type="scientific">Mycolicibacterium rutilum</name>
    <name type="common">Mycobacterium rutilum</name>
    <dbReference type="NCBI Taxonomy" id="370526"/>
    <lineage>
        <taxon>Bacteria</taxon>
        <taxon>Bacillati</taxon>
        <taxon>Actinomycetota</taxon>
        <taxon>Actinomycetes</taxon>
        <taxon>Mycobacteriales</taxon>
        <taxon>Mycobacteriaceae</taxon>
        <taxon>Mycolicibacterium</taxon>
    </lineage>
</organism>
<dbReference type="Gene3D" id="1.10.1740.10">
    <property type="match status" value="1"/>
</dbReference>
<evidence type="ECO:0000256" key="6">
    <source>
        <dbReference type="ARBA" id="ARBA00023163"/>
    </source>
</evidence>
<dbReference type="GO" id="GO:0006352">
    <property type="term" value="P:DNA-templated transcription initiation"/>
    <property type="evidence" value="ECO:0007669"/>
    <property type="project" value="InterPro"/>
</dbReference>
<dbReference type="Gene3D" id="1.10.10.10">
    <property type="entry name" value="Winged helix-like DNA-binding domain superfamily/Winged helix DNA-binding domain"/>
    <property type="match status" value="1"/>
</dbReference>
<dbReference type="RefSeq" id="WP_197680337.1">
    <property type="nucleotide sequence ID" value="NZ_LT629971.1"/>
</dbReference>
<dbReference type="Proteomes" id="UP000182915">
    <property type="component" value="Chromosome I"/>
</dbReference>
<reference evidence="10" key="1">
    <citation type="submission" date="2016-10" db="EMBL/GenBank/DDBJ databases">
        <authorList>
            <person name="Varghese N."/>
            <person name="Submissions S."/>
        </authorList>
    </citation>
    <scope>NUCLEOTIDE SEQUENCE [LARGE SCALE GENOMIC DNA]</scope>
    <source>
        <strain evidence="10">DSM 45405</strain>
    </source>
</reference>
<sequence length="314" mass="34381">MRSAVGETAPDDGDLVRAAQAGDGQALAVLLARHQASMRATAIGMLGAGFDADDAVQEASIIAVRRLSDLREPEKVGPWLRAVVRNAVKMQLRSNKPVPVDDVAALHPPELTLDPAALLHDHCLRDWLWHAIDDLPAEARLVTLLRYFTDVRSLSDIAVTLEVPVGTVKSRLHQARRTLHASLLRTAEAAHPDVGKRTEARRREAVSTLRAAEAGQFAGALAEHWSPDVRVTMPTGLQTQGFGYLIGAMERDLNSGVRQRLTNVIAGTDVVVWEADFVNPPEDPLHCPPSLAWVMSIRQERVVQLRVVHPRTRS</sequence>
<protein>
    <submittedName>
        <fullName evidence="9">RNA polymerase sigma-70 factor, ECF subfamily</fullName>
    </submittedName>
</protein>
<dbReference type="InterPro" id="IPR036388">
    <property type="entry name" value="WH-like_DNA-bd_sf"/>
</dbReference>
<keyword evidence="4" id="KW-0731">Sigma factor</keyword>
<dbReference type="InterPro" id="IPR014284">
    <property type="entry name" value="RNA_pol_sigma-70_dom"/>
</dbReference>
<keyword evidence="10" id="KW-1185">Reference proteome</keyword>
<evidence type="ECO:0000259" key="7">
    <source>
        <dbReference type="Pfam" id="PF04542"/>
    </source>
</evidence>
<dbReference type="InterPro" id="IPR039425">
    <property type="entry name" value="RNA_pol_sigma-70-like"/>
</dbReference>
<gene>
    <name evidence="9" type="ORF">SAMN04489835_4800</name>
</gene>
<dbReference type="Pfam" id="PF08281">
    <property type="entry name" value="Sigma70_r4_2"/>
    <property type="match status" value="1"/>
</dbReference>
<dbReference type="CDD" id="cd06171">
    <property type="entry name" value="Sigma70_r4"/>
    <property type="match status" value="1"/>
</dbReference>
<dbReference type="GO" id="GO:0016987">
    <property type="term" value="F:sigma factor activity"/>
    <property type="evidence" value="ECO:0007669"/>
    <property type="project" value="UniProtKB-KW"/>
</dbReference>
<evidence type="ECO:0000313" key="10">
    <source>
        <dbReference type="Proteomes" id="UP000182915"/>
    </source>
</evidence>
<dbReference type="SUPFAM" id="SSF88946">
    <property type="entry name" value="Sigma2 domain of RNA polymerase sigma factors"/>
    <property type="match status" value="1"/>
</dbReference>
<dbReference type="InterPro" id="IPR013324">
    <property type="entry name" value="RNA_pol_sigma_r3/r4-like"/>
</dbReference>
<dbReference type="EMBL" id="LT629971">
    <property type="protein sequence ID" value="SEH84417.1"/>
    <property type="molecule type" value="Genomic_DNA"/>
</dbReference>
<dbReference type="GO" id="GO:0003677">
    <property type="term" value="F:DNA binding"/>
    <property type="evidence" value="ECO:0007669"/>
    <property type="project" value="UniProtKB-KW"/>
</dbReference>
<dbReference type="InterPro" id="IPR007627">
    <property type="entry name" value="RNA_pol_sigma70_r2"/>
</dbReference>
<keyword evidence="6" id="KW-0804">Transcription</keyword>
<evidence type="ECO:0000256" key="1">
    <source>
        <dbReference type="ARBA" id="ARBA00010641"/>
    </source>
</evidence>
<dbReference type="InterPro" id="IPR013249">
    <property type="entry name" value="RNA_pol_sigma70_r4_t2"/>
</dbReference>
<feature type="domain" description="RNA polymerase sigma-70 region 2" evidence="7">
    <location>
        <begin position="31"/>
        <end position="96"/>
    </location>
</feature>
<dbReference type="SUPFAM" id="SSF54427">
    <property type="entry name" value="NTF2-like"/>
    <property type="match status" value="1"/>
</dbReference>
<evidence type="ECO:0000256" key="4">
    <source>
        <dbReference type="ARBA" id="ARBA00023082"/>
    </source>
</evidence>
<dbReference type="SUPFAM" id="SSF88659">
    <property type="entry name" value="Sigma3 and sigma4 domains of RNA polymerase sigma factors"/>
    <property type="match status" value="1"/>
</dbReference>
<comment type="subunit">
    <text evidence="2">Interacts transiently with the RNA polymerase catalytic core formed by RpoA, RpoB, RpoC and RpoZ (2 alpha, 1 beta, 1 beta' and 1 omega subunit) to form the RNA polymerase holoenzyme that can initiate transcription.</text>
</comment>
<evidence type="ECO:0000256" key="5">
    <source>
        <dbReference type="ARBA" id="ARBA00023125"/>
    </source>
</evidence>
<dbReference type="InterPro" id="IPR032710">
    <property type="entry name" value="NTF2-like_dom_sf"/>
</dbReference>
<dbReference type="PANTHER" id="PTHR43133:SF51">
    <property type="entry name" value="RNA POLYMERASE SIGMA FACTOR"/>
    <property type="match status" value="1"/>
</dbReference>
<dbReference type="PANTHER" id="PTHR43133">
    <property type="entry name" value="RNA POLYMERASE ECF-TYPE SIGMA FACTO"/>
    <property type="match status" value="1"/>
</dbReference>
<evidence type="ECO:0000313" key="9">
    <source>
        <dbReference type="EMBL" id="SEH84417.1"/>
    </source>
</evidence>
<dbReference type="STRING" id="370526.SAMN04489835_4800"/>
<dbReference type="Pfam" id="PF04542">
    <property type="entry name" value="Sigma70_r2"/>
    <property type="match status" value="1"/>
</dbReference>
<proteinExistence type="inferred from homology"/>
<comment type="similarity">
    <text evidence="1">Belongs to the sigma-70 factor family. ECF subfamily.</text>
</comment>
<dbReference type="InterPro" id="IPR013325">
    <property type="entry name" value="RNA_pol_sigma_r2"/>
</dbReference>
<dbReference type="NCBIfam" id="TIGR02937">
    <property type="entry name" value="sigma70-ECF"/>
    <property type="match status" value="1"/>
</dbReference>
<keyword evidence="5" id="KW-0238">DNA-binding</keyword>
<feature type="domain" description="RNA polymerase sigma factor 70 region 4 type 2" evidence="8">
    <location>
        <begin position="126"/>
        <end position="179"/>
    </location>
</feature>
<name>A0A1H6L7P0_MYCRU</name>
<evidence type="ECO:0000259" key="8">
    <source>
        <dbReference type="Pfam" id="PF08281"/>
    </source>
</evidence>
<dbReference type="AlphaFoldDB" id="A0A1H6L7P0"/>
<evidence type="ECO:0000256" key="2">
    <source>
        <dbReference type="ARBA" id="ARBA00011344"/>
    </source>
</evidence>
<evidence type="ECO:0000256" key="3">
    <source>
        <dbReference type="ARBA" id="ARBA00023015"/>
    </source>
</evidence>
<accession>A0A1H6L7P0</accession>
<keyword evidence="3" id="KW-0805">Transcription regulation</keyword>